<proteinExistence type="predicted"/>
<gene>
    <name evidence="3" type="ORF">RE431_14815</name>
</gene>
<keyword evidence="4" id="KW-1185">Reference proteome</keyword>
<evidence type="ECO:0000313" key="3">
    <source>
        <dbReference type="EMBL" id="MDR5591913.1"/>
    </source>
</evidence>
<dbReference type="PANTHER" id="PTHR43135">
    <property type="entry name" value="ALPHA-D-RIBOSE 1-METHYLPHOSPHONATE 5-TRIPHOSPHATE DIPHOSPHATASE"/>
    <property type="match status" value="1"/>
</dbReference>
<dbReference type="Gene3D" id="2.30.40.10">
    <property type="entry name" value="Urease, subunit C, domain 1"/>
    <property type="match status" value="1"/>
</dbReference>
<dbReference type="SUPFAM" id="SSF51556">
    <property type="entry name" value="Metallo-dependent hydrolases"/>
    <property type="match status" value="1"/>
</dbReference>
<dbReference type="RefSeq" id="WP_309562746.1">
    <property type="nucleotide sequence ID" value="NZ_JAVJIU010000006.1"/>
</dbReference>
<feature type="signal peptide" evidence="1">
    <location>
        <begin position="1"/>
        <end position="21"/>
    </location>
</feature>
<comment type="caution">
    <text evidence="3">The sequence shown here is derived from an EMBL/GenBank/DDBJ whole genome shotgun (WGS) entry which is preliminary data.</text>
</comment>
<name>A0ABU1EUS2_9FLAO</name>
<evidence type="ECO:0000256" key="1">
    <source>
        <dbReference type="SAM" id="SignalP"/>
    </source>
</evidence>
<evidence type="ECO:0000259" key="2">
    <source>
        <dbReference type="Pfam" id="PF01979"/>
    </source>
</evidence>
<dbReference type="EMBL" id="JAVJIU010000006">
    <property type="protein sequence ID" value="MDR5591913.1"/>
    <property type="molecule type" value="Genomic_DNA"/>
</dbReference>
<evidence type="ECO:0000313" key="4">
    <source>
        <dbReference type="Proteomes" id="UP001257234"/>
    </source>
</evidence>
<dbReference type="InterPro" id="IPR051781">
    <property type="entry name" value="Metallo-dep_Hydrolase"/>
</dbReference>
<sequence length="476" mass="52792">MKMKFYLFTILSLMIITSAFAQGNLGMIALKGATIYDGNGKSIENGIIIIENERIVSLGDEELEIPENAQIIDVAGKYIMPGLIDAHIHFFQTAFFDSRPDAADLRDSIPLAEVVKYQKEHPERYYQAYLRSGITGVYDVGDYMWTLKFQKENDENPLAPHTASAGPLITPAPEQMIGIFDVNGESTFVHLGSEEIGRNAVIKNTEAGTTGIKVWGFSPKDADFVKNINAVAEEIINQDNKLIAHSTNLTEAKMAMELGAKLLVHSVEDTLIDDEFISLMKANKTLYNPTLIVKRGYYNTYNALLGNDFELSDPGKIVDAKTRNMLENASDFKKFLPDARIKALKSRLPAMDKSMNTGKEIMLKNLKRVYDEGGTIVVGTDAGNPGTLHGVSFYDEIETMQEAGIPASDLIIMATRNGAMAMERLDDFGTLEKGKYADLIVLENDPSENISNLRTITHVMRNGILRDVQDAEDFRP</sequence>
<protein>
    <submittedName>
        <fullName evidence="3">Amidohydrolase family protein</fullName>
    </submittedName>
</protein>
<dbReference type="Pfam" id="PF01979">
    <property type="entry name" value="Amidohydro_1"/>
    <property type="match status" value="1"/>
</dbReference>
<feature type="domain" description="Amidohydrolase-related" evidence="2">
    <location>
        <begin position="78"/>
        <end position="463"/>
    </location>
</feature>
<accession>A0ABU1EUS2</accession>
<dbReference type="InterPro" id="IPR006680">
    <property type="entry name" value="Amidohydro-rel"/>
</dbReference>
<dbReference type="PANTHER" id="PTHR43135:SF3">
    <property type="entry name" value="ALPHA-D-RIBOSE 1-METHYLPHOSPHONATE 5-TRIPHOSPHATE DIPHOSPHATASE"/>
    <property type="match status" value="1"/>
</dbReference>
<feature type="chain" id="PRO_5045803172" evidence="1">
    <location>
        <begin position="22"/>
        <end position="476"/>
    </location>
</feature>
<reference evidence="4" key="1">
    <citation type="submission" date="2023-07" db="EMBL/GenBank/DDBJ databases">
        <title>Christiangramia sp. SM2212., a novel bacterium of the family Flavobacteriaceae isolated from the sea sediment.</title>
        <authorList>
            <person name="Wang J."/>
            <person name="Zhang X."/>
        </authorList>
    </citation>
    <scope>NUCLEOTIDE SEQUENCE [LARGE SCALE GENOMIC DNA]</scope>
    <source>
        <strain evidence="4">SM2212</strain>
    </source>
</reference>
<dbReference type="SUPFAM" id="SSF51338">
    <property type="entry name" value="Composite domain of metallo-dependent hydrolases"/>
    <property type="match status" value="1"/>
</dbReference>
<dbReference type="InterPro" id="IPR032466">
    <property type="entry name" value="Metal_Hydrolase"/>
</dbReference>
<dbReference type="Proteomes" id="UP001257234">
    <property type="component" value="Unassembled WGS sequence"/>
</dbReference>
<dbReference type="Gene3D" id="3.20.20.140">
    <property type="entry name" value="Metal-dependent hydrolases"/>
    <property type="match status" value="1"/>
</dbReference>
<organism evidence="3 4">
    <name type="scientific">Christiangramia sediminicola</name>
    <dbReference type="NCBI Taxonomy" id="3073267"/>
    <lineage>
        <taxon>Bacteria</taxon>
        <taxon>Pseudomonadati</taxon>
        <taxon>Bacteroidota</taxon>
        <taxon>Flavobacteriia</taxon>
        <taxon>Flavobacteriales</taxon>
        <taxon>Flavobacteriaceae</taxon>
        <taxon>Christiangramia</taxon>
    </lineage>
</organism>
<dbReference type="InterPro" id="IPR011059">
    <property type="entry name" value="Metal-dep_hydrolase_composite"/>
</dbReference>
<keyword evidence="1" id="KW-0732">Signal</keyword>